<dbReference type="GO" id="GO:0003677">
    <property type="term" value="F:DNA binding"/>
    <property type="evidence" value="ECO:0007669"/>
    <property type="project" value="UniProtKB-UniRule"/>
</dbReference>
<dbReference type="GO" id="GO:0075521">
    <property type="term" value="P:microtubule-dependent intracellular transport of viral material towards nucleus"/>
    <property type="evidence" value="ECO:0007669"/>
    <property type="project" value="UniProtKB-UniRule"/>
</dbReference>
<keyword evidence="2 15" id="KW-0597">Phosphoprotein</keyword>
<sequence>MRHKRSTKRVKRASATQLYRTCKAAGTCPPDIIPKVEGNTVADQILKYGSMAVFFGGLGIGSGSGTGGRSGYVPLGTTPPTAATNIPIRPPVTVESIPLDTIGPLDSSIVSLVEETSFIESGAPVVTPRVPPTTGFTITTSTDTTPAILDVTSISTHDNPTFTDPSVLHPPTPAETSGHFVLSSSSISTHNYEEIPMDTFIVSTDSNNITNSTPIPGSRPTTRLGLYSKGTQQVKVVDPAFMTSPAKLITYDNPAYEGLNPDTTLQFEHEDISLAPDPDFMDIIALHRPALTSRKGTIRYSRVGNKRTMHTRSGKAIGARVHYYQDLSSITEDIELQPLQHVPSSLPHTTVSTLLNDGMFDIYAPIDTEEDIIFSASSNNTLYTTSNTAYVPSNTTIPLSSGYDIPITAGPDIVFNSNTITNTVLPVPTGPIYSIIADGGDFYLHPSYYLLKRRRKRIPYFFADVSVAV</sequence>
<evidence type="ECO:0000256" key="4">
    <source>
        <dbReference type="ARBA" id="ARBA00022562"/>
    </source>
</evidence>
<dbReference type="GO" id="GO:0043657">
    <property type="term" value="C:host cell"/>
    <property type="evidence" value="ECO:0007669"/>
    <property type="project" value="GOC"/>
</dbReference>
<keyword evidence="12 15" id="KW-0238">DNA-binding</keyword>
<keyword evidence="8 15" id="KW-0426">Late protein</keyword>
<comment type="subcellular location">
    <subcellularLocation>
        <location evidence="15">Virion</location>
    </subcellularLocation>
    <subcellularLocation>
        <location evidence="15">Host nucleus</location>
    </subcellularLocation>
</comment>
<evidence type="ECO:0000256" key="11">
    <source>
        <dbReference type="ARBA" id="ARBA00023120"/>
    </source>
</evidence>
<proteinExistence type="inferred from homology"/>
<evidence type="ECO:0000256" key="5">
    <source>
        <dbReference type="ARBA" id="ARBA00022581"/>
    </source>
</evidence>
<reference evidence="16" key="1">
    <citation type="journal article" date="2017" name="Mem. Inst. Oswaldo Cruz">
        <title>Characterization of high and low-risk human papillomavirus complete genomes isolated from cervical specimens in southern Brazil.</title>
        <authorList>
            <person name="de Oliveira G.R."/>
            <person name="Siqueira J.D."/>
            <person name="Finger-Jardim F."/>
            <person name="Vieira V.C."/>
            <person name="Silva R.L."/>
            <person name="Goncalves C.V."/>
            <person name="Soares E."/>
            <person name="de Martinez A.M.B."/>
            <person name="Soares M.A."/>
        </authorList>
    </citation>
    <scope>NUCLEOTIDE SEQUENCE</scope>
    <source>
        <strain evidence="16">16B</strain>
    </source>
</reference>
<gene>
    <name evidence="15" type="primary">L2</name>
</gene>
<protein>
    <recommendedName>
        <fullName evidence="15">Minor capsid protein L2</fullName>
    </recommendedName>
</protein>
<comment type="similarity">
    <text evidence="15">Belongs to the papillomaviridae L2 protein family.</text>
</comment>
<evidence type="ECO:0000256" key="1">
    <source>
        <dbReference type="ARBA" id="ARBA00022524"/>
    </source>
</evidence>
<dbReference type="GO" id="GO:0042025">
    <property type="term" value="C:host cell nucleus"/>
    <property type="evidence" value="ECO:0007669"/>
    <property type="project" value="UniProtKB-SubCell"/>
</dbReference>
<dbReference type="InterPro" id="IPR000784">
    <property type="entry name" value="Late_L2"/>
</dbReference>
<feature type="short sequence motif" description="Nuclear localization signal" evidence="15">
    <location>
        <begin position="450"/>
        <end position="458"/>
    </location>
</feature>
<keyword evidence="11 15" id="KW-1176">Cytoplasmic inwards viral transport</keyword>
<evidence type="ECO:0000256" key="9">
    <source>
        <dbReference type="ARBA" id="ARBA00022952"/>
    </source>
</evidence>
<keyword evidence="10" id="KW-1039">Host endosome</keyword>
<dbReference type="GO" id="GO:0075732">
    <property type="term" value="P:viral penetration into host nucleus"/>
    <property type="evidence" value="ECO:0007669"/>
    <property type="project" value="UniProtKB-KW"/>
</dbReference>
<evidence type="ECO:0000256" key="15">
    <source>
        <dbReference type="HAMAP-Rule" id="MF_04003"/>
    </source>
</evidence>
<keyword evidence="7 15" id="KW-0946">Virion</keyword>
<dbReference type="GO" id="GO:0005198">
    <property type="term" value="F:structural molecule activity"/>
    <property type="evidence" value="ECO:0007669"/>
    <property type="project" value="UniProtKB-UniRule"/>
</dbReference>
<keyword evidence="6" id="KW-1040">Host Golgi apparatus</keyword>
<evidence type="ECO:0000256" key="3">
    <source>
        <dbReference type="ARBA" id="ARBA00022561"/>
    </source>
</evidence>
<dbReference type="EMBL" id="KX514416">
    <property type="protein sequence ID" value="ARQ82608.1"/>
    <property type="molecule type" value="Genomic_DNA"/>
</dbReference>
<keyword evidence="9 15" id="KW-1177">Microtubular inwards viral transport</keyword>
<name>A0A1X9RQP2_HPV35</name>
<evidence type="ECO:0000256" key="8">
    <source>
        <dbReference type="ARBA" id="ARBA00022921"/>
    </source>
</evidence>
<feature type="disulfide bond" evidence="15">
    <location>
        <begin position="22"/>
        <end position="28"/>
    </location>
</feature>
<keyword evidence="14 15" id="KW-1160">Virus entry into host cell</keyword>
<dbReference type="GO" id="GO:0019028">
    <property type="term" value="C:viral capsid"/>
    <property type="evidence" value="ECO:0007669"/>
    <property type="project" value="UniProtKB-UniRule"/>
</dbReference>
<dbReference type="Pfam" id="PF00513">
    <property type="entry name" value="Late_protein_L2"/>
    <property type="match status" value="1"/>
</dbReference>
<dbReference type="GO" id="GO:0046718">
    <property type="term" value="P:symbiont entry into host cell"/>
    <property type="evidence" value="ECO:0007669"/>
    <property type="project" value="UniProtKB-KW"/>
</dbReference>
<comment type="subunit">
    <text evidence="15">Interacts with major capsid protein L1. Interacts with E2; this interaction inhibits E2 transcriptional activity but not the DNA replication function E2. Interacts with host HSPA8; this interaction is required for L2 nuclear translocation. Interacts with host importins KPNB2 and KPNB3. Forms a complex with importin alpha2-beta1 heterodimers via interaction with the importin alpha2 adapter. Interacts with host DYNLT1; this interaction is essential for virus intracellular transport during entry. Interacts (via C-terminus) with host retromer subunits VPS35 AND VPS29.</text>
</comment>
<dbReference type="HAMAP" id="MF_04003">
    <property type="entry name" value="PPV_L2"/>
    <property type="match status" value="1"/>
</dbReference>
<keyword evidence="1 15" id="KW-1163">Viral penetration into host nucleus</keyword>
<feature type="short sequence motif" description="Nuclear localization signal" evidence="15">
    <location>
        <begin position="1"/>
        <end position="13"/>
    </location>
</feature>
<keyword evidence="5 15" id="KW-0945">Host-virus interaction</keyword>
<accession>A0A1X9RQP2</accession>
<evidence type="ECO:0000256" key="12">
    <source>
        <dbReference type="ARBA" id="ARBA00023125"/>
    </source>
</evidence>
<comment type="PTM">
    <text evidence="15">Highly phosphorylated.</text>
</comment>
<comment type="function">
    <text evidence="15">Minor protein of the capsid that localizes along the inner surface of the virion, within the central cavities beneath the L1 pentamers. Plays a role in capsid stabilization through interaction with the major capsid protein L1. Once the virion enters the host cell, L2 escorts the genomic DNA into the nucleus by promoting escape from the endosomal compartments and traffic through the host Golgi network. Mechanistically, the C-terminus of L2 possesses a cell-penetrating peptide that protudes from the host endosome, interacts with host cytoplasmic retromer cargo and thereby mediates the capsid delivery to the host trans-Golgi network. Plays a role through its interaction with host dynein in the intracellular microtubule-dependent transport of viral capsid toward the nucleus. Mediates the viral genome import into the nucleus through binding to host importins. Once within the nucleus, L2 localizes viral genomes to host PML bodies in order to activate early gene expression for establishment of infection. Later on, promotes late gene expression by interacting with the viral E2 protein and by inhibiting its transcriptional activation functions. During virion assembly, encapsidates the genome by direct interaction with the viral DNA.</text>
</comment>
<keyword evidence="3 15" id="KW-0167">Capsid protein</keyword>
<keyword evidence="4 15" id="KW-1048">Host nucleus</keyword>
<evidence type="ECO:0000256" key="6">
    <source>
        <dbReference type="ARBA" id="ARBA00022812"/>
    </source>
</evidence>
<evidence type="ECO:0000256" key="2">
    <source>
        <dbReference type="ARBA" id="ARBA00022553"/>
    </source>
</evidence>
<evidence type="ECO:0000256" key="13">
    <source>
        <dbReference type="ARBA" id="ARBA00023157"/>
    </source>
</evidence>
<evidence type="ECO:0000256" key="7">
    <source>
        <dbReference type="ARBA" id="ARBA00022844"/>
    </source>
</evidence>
<evidence type="ECO:0000256" key="10">
    <source>
        <dbReference type="ARBA" id="ARBA00023046"/>
    </source>
</evidence>
<keyword evidence="13 15" id="KW-1015">Disulfide bond</keyword>
<organism evidence="16">
    <name type="scientific">Human papillomavirus 35</name>
    <dbReference type="NCBI Taxonomy" id="10587"/>
    <lineage>
        <taxon>Viruses</taxon>
        <taxon>Monodnaviria</taxon>
        <taxon>Shotokuvirae</taxon>
        <taxon>Cossaviricota</taxon>
        <taxon>Papovaviricetes</taxon>
        <taxon>Zurhausenvirales</taxon>
        <taxon>Papillomaviridae</taxon>
        <taxon>Firstpapillomavirinae</taxon>
        <taxon>Alphapapillomavirus</taxon>
        <taxon>Alphapapillomavirus 9</taxon>
    </lineage>
</organism>
<evidence type="ECO:0000256" key="14">
    <source>
        <dbReference type="ARBA" id="ARBA00023296"/>
    </source>
</evidence>
<evidence type="ECO:0000313" key="16">
    <source>
        <dbReference type="EMBL" id="ARQ82608.1"/>
    </source>
</evidence>
<organismHost>
    <name type="scientific">Homo sapiens</name>
    <name type="common">Human</name>
    <dbReference type="NCBI Taxonomy" id="9606"/>
</organismHost>